<dbReference type="PANTHER" id="PTHR34145:SF61">
    <property type="entry name" value="OS07G0161500 PROTEIN"/>
    <property type="match status" value="1"/>
</dbReference>
<dbReference type="InterPro" id="IPR053772">
    <property type="entry name" value="At1g61320/At1g61330-like"/>
</dbReference>
<dbReference type="EMBL" id="FP565615">
    <property type="protein sequence ID" value="CBG76279.1"/>
    <property type="molecule type" value="Genomic_DNA"/>
</dbReference>
<protein>
    <submittedName>
        <fullName evidence="3">OO_Ba0005L10-OO_Ba0081K17.30 protein</fullName>
    </submittedName>
</protein>
<dbReference type="InterPro" id="IPR036047">
    <property type="entry name" value="F-box-like_dom_sf"/>
</dbReference>
<dbReference type="AlphaFoldDB" id="D0ABE1"/>
<dbReference type="Pfam" id="PF00646">
    <property type="entry name" value="F-box"/>
    <property type="match status" value="1"/>
</dbReference>
<accession>D0ABE1</accession>
<feature type="domain" description="F-box" evidence="1">
    <location>
        <begin position="62"/>
        <end position="87"/>
    </location>
</feature>
<evidence type="ECO:0000313" key="3">
    <source>
        <dbReference type="EMBL" id="CBG76279.1"/>
    </source>
</evidence>
<dbReference type="InterPro" id="IPR055357">
    <property type="entry name" value="LRR_At1g61320_AtMIF1"/>
</dbReference>
<organism evidence="3">
    <name type="scientific">Oryza officinalis</name>
    <dbReference type="NCBI Taxonomy" id="4535"/>
    <lineage>
        <taxon>Eukaryota</taxon>
        <taxon>Viridiplantae</taxon>
        <taxon>Streptophyta</taxon>
        <taxon>Embryophyta</taxon>
        <taxon>Tracheophyta</taxon>
        <taxon>Spermatophyta</taxon>
        <taxon>Magnoliopsida</taxon>
        <taxon>Liliopsida</taxon>
        <taxon>Poales</taxon>
        <taxon>Poaceae</taxon>
        <taxon>BOP clade</taxon>
        <taxon>Oryzoideae</taxon>
        <taxon>Oryzeae</taxon>
        <taxon>Oryzinae</taxon>
        <taxon>Oryza</taxon>
    </lineage>
</organism>
<gene>
    <name evidence="3" type="primary">OO_Ba0005L10-OO_Ba0081K17.30</name>
</gene>
<dbReference type="PANTHER" id="PTHR34145">
    <property type="entry name" value="OS02G0105600 PROTEIN"/>
    <property type="match status" value="1"/>
</dbReference>
<sequence>MSHEPCIAAAVSLFSRVIETHPGTFPATVFALVRSLPPCRGRATPERDYTNDVFVGLFARKSIHQILSRLPINDAIRTSVLSRKWKYVRCSHTNLTLNKGTMRKPYVKTLIQYRWRWLRDYEFITRVDAVLRQHNGMGVQRMEIKFRLHSKHADHIDRWVNFAIASKTKEIVVDLSGQDKGSFFTDLSDGTRLFSPNYGSYLRCLEHTTVSLQLPADFKGFVNLKSLSLVDMSITDEDVQCMLSKCNLLEFLEISYCRTVTSIRMLYPLDRLKHLVVDICPILDEIELNCSPTTLKYNGDMVPLKFASTSRLTNISILLFTGQSALSYIVTGFPTTLSRLETLTLLCKERERTIVPEGPFKFTYLRNLRLELVFSGHENMRNTDVLDYAYLLKIAPFMKTLELSMWMNCRHQPYHEEDEPVTPLSEKLKELNLGGTQIWNCTALDRRQKAVALDAYNY</sequence>
<dbReference type="SUPFAM" id="SSF81383">
    <property type="entry name" value="F-box domain"/>
    <property type="match status" value="1"/>
</dbReference>
<dbReference type="Gene3D" id="3.80.10.10">
    <property type="entry name" value="Ribonuclease Inhibitor"/>
    <property type="match status" value="1"/>
</dbReference>
<dbReference type="InterPro" id="IPR001810">
    <property type="entry name" value="F-box_dom"/>
</dbReference>
<evidence type="ECO:0000259" key="1">
    <source>
        <dbReference type="Pfam" id="PF00646"/>
    </source>
</evidence>
<dbReference type="Pfam" id="PF23622">
    <property type="entry name" value="LRR_At1g61320_AtMIF1"/>
    <property type="match status" value="1"/>
</dbReference>
<evidence type="ECO:0000259" key="2">
    <source>
        <dbReference type="Pfam" id="PF23622"/>
    </source>
</evidence>
<dbReference type="SUPFAM" id="SSF52058">
    <property type="entry name" value="L domain-like"/>
    <property type="match status" value="1"/>
</dbReference>
<feature type="domain" description="At1g61320/AtMIF1 LRR" evidence="2">
    <location>
        <begin position="130"/>
        <end position="412"/>
    </location>
</feature>
<reference evidence="3" key="1">
    <citation type="journal article" date="2009" name="J. Genet. Genomics">
        <title>Analysis of collinear regions of Oryza AA and CC genomes.</title>
        <authorList>
            <person name="Feng Q."/>
            <person name="Huang T."/>
            <person name="Zhao Q."/>
            <person name="Zhu J."/>
            <person name="Lin Z."/>
            <person name="Han B."/>
        </authorList>
    </citation>
    <scope>NUCLEOTIDE SEQUENCE</scope>
</reference>
<reference evidence="3" key="2">
    <citation type="submission" date="2009-09" db="EMBL/GenBank/DDBJ databases">
        <authorList>
            <person name="Han"/>
            <person name="B"/>
            <person name="Feng"/>
            <person name="Q"/>
            <person name="Huang"/>
            <person name="T"/>
            <person name="Zhao"/>
            <person name="Q"/>
            <person name="Zhu"/>
            <person name="J J.and.Lin."/>
            <person name="Z X."/>
        </authorList>
    </citation>
    <scope>NUCLEOTIDE SEQUENCE</scope>
</reference>
<proteinExistence type="predicted"/>
<name>D0ABE1_9ORYZ</name>
<dbReference type="InterPro" id="IPR032675">
    <property type="entry name" value="LRR_dom_sf"/>
</dbReference>